<dbReference type="InterPro" id="IPR037485">
    <property type="entry name" value="PEX22"/>
</dbReference>
<evidence type="ECO:0008006" key="4">
    <source>
        <dbReference type="Google" id="ProtNLM"/>
    </source>
</evidence>
<accession>A0AAE0FGS6</accession>
<sequence>MGESVVLKLVREVLHALGTRLAPYVETASPSTIKWSGIFGVAAFFVAVYTFRRGGRKPSPEAADLSDRDGPASSSSGASFHVTQAVQRASASSLQKSTSTPSTLSQRIRRRLKGVHKVTCSLSGVLFEEGAADALSTSATARPAAVEIIQALIGICDVYFITQVTDDRGEEKAHEALLKANLVGPEGVVAGKGILASHKSLYCTTHVGCTAIVRQLEPDLHIESSVEIVKELSRFVPRLLHVNASGAIVPDGAANISATTGLDAFFGTTA</sequence>
<reference evidence="2 3" key="1">
    <citation type="journal article" date="2015" name="Genome Biol. Evol.">
        <title>Comparative Genomics of a Bacterivorous Green Alga Reveals Evolutionary Causalities and Consequences of Phago-Mixotrophic Mode of Nutrition.</title>
        <authorList>
            <person name="Burns J.A."/>
            <person name="Paasch A."/>
            <person name="Narechania A."/>
            <person name="Kim E."/>
        </authorList>
    </citation>
    <scope>NUCLEOTIDE SEQUENCE [LARGE SCALE GENOMIC DNA]</scope>
    <source>
        <strain evidence="2 3">PLY_AMNH</strain>
    </source>
</reference>
<evidence type="ECO:0000313" key="2">
    <source>
        <dbReference type="EMBL" id="KAK3259304.1"/>
    </source>
</evidence>
<dbReference type="PANTHER" id="PTHR34126">
    <property type="entry name" value="PEROXISOME BIOGENESIS PROTEIN 22"/>
    <property type="match status" value="1"/>
</dbReference>
<evidence type="ECO:0000256" key="1">
    <source>
        <dbReference type="SAM" id="MobiDB-lite"/>
    </source>
</evidence>
<proteinExistence type="predicted"/>
<dbReference type="PANTHER" id="PTHR34126:SF1">
    <property type="entry name" value="PEROXISOME BIOGENESIS PROTEIN 22"/>
    <property type="match status" value="1"/>
</dbReference>
<comment type="caution">
    <text evidence="2">The sequence shown here is derived from an EMBL/GenBank/DDBJ whole genome shotgun (WGS) entry which is preliminary data.</text>
</comment>
<dbReference type="Pfam" id="PF22978">
    <property type="entry name" value="HAD_Pex22"/>
    <property type="match status" value="1"/>
</dbReference>
<gene>
    <name evidence="2" type="ORF">CYMTET_31694</name>
</gene>
<dbReference type="AlphaFoldDB" id="A0AAE0FGS6"/>
<keyword evidence="3" id="KW-1185">Reference proteome</keyword>
<dbReference type="Proteomes" id="UP001190700">
    <property type="component" value="Unassembled WGS sequence"/>
</dbReference>
<name>A0AAE0FGS6_9CHLO</name>
<feature type="region of interest" description="Disordered" evidence="1">
    <location>
        <begin position="56"/>
        <end position="78"/>
    </location>
</feature>
<evidence type="ECO:0000313" key="3">
    <source>
        <dbReference type="Proteomes" id="UP001190700"/>
    </source>
</evidence>
<organism evidence="2 3">
    <name type="scientific">Cymbomonas tetramitiformis</name>
    <dbReference type="NCBI Taxonomy" id="36881"/>
    <lineage>
        <taxon>Eukaryota</taxon>
        <taxon>Viridiplantae</taxon>
        <taxon>Chlorophyta</taxon>
        <taxon>Pyramimonadophyceae</taxon>
        <taxon>Pyramimonadales</taxon>
        <taxon>Pyramimonadaceae</taxon>
        <taxon>Cymbomonas</taxon>
    </lineage>
</organism>
<dbReference type="EMBL" id="LGRX02018864">
    <property type="protein sequence ID" value="KAK3259304.1"/>
    <property type="molecule type" value="Genomic_DNA"/>
</dbReference>
<dbReference type="GO" id="GO:0007031">
    <property type="term" value="P:peroxisome organization"/>
    <property type="evidence" value="ECO:0007669"/>
    <property type="project" value="InterPro"/>
</dbReference>
<protein>
    <recommendedName>
        <fullName evidence="4">Peroxisome biogenesis protein 22</fullName>
    </recommendedName>
</protein>